<proteinExistence type="inferred from homology"/>
<gene>
    <name evidence="6" type="ORF">COV31_00660</name>
</gene>
<keyword evidence="3" id="KW-0732">Signal</keyword>
<dbReference type="Pfam" id="PF00496">
    <property type="entry name" value="SBP_bac_5"/>
    <property type="match status" value="1"/>
</dbReference>
<dbReference type="Gene3D" id="3.90.76.10">
    <property type="entry name" value="Dipeptide-binding Protein, Domain 1"/>
    <property type="match status" value="1"/>
</dbReference>
<dbReference type="GO" id="GO:1904680">
    <property type="term" value="F:peptide transmembrane transporter activity"/>
    <property type="evidence" value="ECO:0007669"/>
    <property type="project" value="TreeGrafter"/>
</dbReference>
<keyword evidence="4" id="KW-0812">Transmembrane</keyword>
<keyword evidence="4" id="KW-0472">Membrane</keyword>
<evidence type="ECO:0000313" key="7">
    <source>
        <dbReference type="Proteomes" id="UP000230232"/>
    </source>
</evidence>
<comment type="similarity">
    <text evidence="1">Belongs to the bacterial solute-binding protein 5 family.</text>
</comment>
<evidence type="ECO:0000256" key="3">
    <source>
        <dbReference type="ARBA" id="ARBA00022729"/>
    </source>
</evidence>
<dbReference type="PANTHER" id="PTHR30290">
    <property type="entry name" value="PERIPLASMIC BINDING COMPONENT OF ABC TRANSPORTER"/>
    <property type="match status" value="1"/>
</dbReference>
<sequence>MLFQHNDCCRFSVHRHRDYSSHRLAKTIVSTPNQIDDFFTAKSKREKQSASQKTKKQGLGWLRQSWPSRAQLHQLPRVLNKTERRIALGLIFIFAIAVIYIPISLYANGTTAAPDFGGSYSEGIIGEPRFINPLLAQANDADRDLTTIIFSGLLKYNPQGELVPDLADNFKISGDGLTYTFTLKPAQWHDGQALTAGDVVFTIQTAQNPDYNSSQQINWQGVKASAPDDRTVIFTLKNIYAQFLNNLTLGIIPKHLWGDVPANAFSLSELNLQPIGSGPYVFEKLKKDNQGRVKSLKLKSFENYYEGRPFIDNLEFVFFASEDAMLQGYKQGGVDGLSLISSKNLKNFSLSNRLNVQSVQIPRYFGIFLNQNNNPVLDDKNIRLALNYATDREALVTEVLNGSGTVVHSPVLPDILHIGEVTTKYKFDLEFANQILDNGNWPRDERGIRTRNNRELNLSITTSDWPELVAVAQIIEQQWEKIGASIDIIVLPIGEIQQRIRRRDYESLLFGEILSPNPDPFSFWHSSQKTDPGLNLALYDNNSADNLLEDARQTINPIERAQKYDDFQKILLEDAPAIFLYSPDYLYAPSKKVKGLEIRLVSIPSDRFDSINTWYVKTKRVSKEG</sequence>
<feature type="domain" description="Solute-binding protein family 5" evidence="5">
    <location>
        <begin position="161"/>
        <end position="530"/>
    </location>
</feature>
<evidence type="ECO:0000259" key="5">
    <source>
        <dbReference type="Pfam" id="PF00496"/>
    </source>
</evidence>
<dbReference type="Gene3D" id="3.10.105.10">
    <property type="entry name" value="Dipeptide-binding Protein, Domain 3"/>
    <property type="match status" value="1"/>
</dbReference>
<evidence type="ECO:0000256" key="1">
    <source>
        <dbReference type="ARBA" id="ARBA00005695"/>
    </source>
</evidence>
<dbReference type="Gene3D" id="3.40.190.10">
    <property type="entry name" value="Periplasmic binding protein-like II"/>
    <property type="match status" value="1"/>
</dbReference>
<dbReference type="PANTHER" id="PTHR30290:SF9">
    <property type="entry name" value="OLIGOPEPTIDE-BINDING PROTEIN APPA"/>
    <property type="match status" value="1"/>
</dbReference>
<dbReference type="AlphaFoldDB" id="A0A2H0R6E6"/>
<feature type="transmembrane region" description="Helical" evidence="4">
    <location>
        <begin position="86"/>
        <end position="107"/>
    </location>
</feature>
<accession>A0A2H0R6E6</accession>
<evidence type="ECO:0000313" key="6">
    <source>
        <dbReference type="EMBL" id="PIR41604.1"/>
    </source>
</evidence>
<comment type="caution">
    <text evidence="6">The sequence shown here is derived from an EMBL/GenBank/DDBJ whole genome shotgun (WGS) entry which is preliminary data.</text>
</comment>
<dbReference type="InterPro" id="IPR000914">
    <property type="entry name" value="SBP_5_dom"/>
</dbReference>
<dbReference type="SUPFAM" id="SSF53850">
    <property type="entry name" value="Periplasmic binding protein-like II"/>
    <property type="match status" value="1"/>
</dbReference>
<reference evidence="6 7" key="1">
    <citation type="submission" date="2017-09" db="EMBL/GenBank/DDBJ databases">
        <title>Depth-based differentiation of microbial function through sediment-hosted aquifers and enrichment of novel symbionts in the deep terrestrial subsurface.</title>
        <authorList>
            <person name="Probst A.J."/>
            <person name="Ladd B."/>
            <person name="Jarett J.K."/>
            <person name="Geller-Mcgrath D.E."/>
            <person name="Sieber C.M."/>
            <person name="Emerson J.B."/>
            <person name="Anantharaman K."/>
            <person name="Thomas B.C."/>
            <person name="Malmstrom R."/>
            <person name="Stieglmeier M."/>
            <person name="Klingl A."/>
            <person name="Woyke T."/>
            <person name="Ryan C.M."/>
            <person name="Banfield J.F."/>
        </authorList>
    </citation>
    <scope>NUCLEOTIDE SEQUENCE [LARGE SCALE GENOMIC DNA]</scope>
    <source>
        <strain evidence="6">CG10_big_fil_rev_8_21_14_0_10_46_23</strain>
    </source>
</reference>
<keyword evidence="4" id="KW-1133">Transmembrane helix</keyword>
<name>A0A2H0R6E6_9BACT</name>
<keyword evidence="2" id="KW-0813">Transport</keyword>
<dbReference type="GO" id="GO:0015833">
    <property type="term" value="P:peptide transport"/>
    <property type="evidence" value="ECO:0007669"/>
    <property type="project" value="TreeGrafter"/>
</dbReference>
<evidence type="ECO:0000256" key="2">
    <source>
        <dbReference type="ARBA" id="ARBA00022448"/>
    </source>
</evidence>
<organism evidence="6 7">
    <name type="scientific">Candidatus Yanofskybacteria bacterium CG10_big_fil_rev_8_21_14_0_10_46_23</name>
    <dbReference type="NCBI Taxonomy" id="1975098"/>
    <lineage>
        <taxon>Bacteria</taxon>
        <taxon>Candidatus Yanofskyibacteriota</taxon>
    </lineage>
</organism>
<dbReference type="CDD" id="cd08513">
    <property type="entry name" value="PBP2_thermophilic_Hb8_like"/>
    <property type="match status" value="1"/>
</dbReference>
<dbReference type="Proteomes" id="UP000230232">
    <property type="component" value="Unassembled WGS sequence"/>
</dbReference>
<dbReference type="InterPro" id="IPR039424">
    <property type="entry name" value="SBP_5"/>
</dbReference>
<protein>
    <recommendedName>
        <fullName evidence="5">Solute-binding protein family 5 domain-containing protein</fullName>
    </recommendedName>
</protein>
<dbReference type="EMBL" id="PCXO01000004">
    <property type="protein sequence ID" value="PIR41604.1"/>
    <property type="molecule type" value="Genomic_DNA"/>
</dbReference>
<evidence type="ECO:0000256" key="4">
    <source>
        <dbReference type="SAM" id="Phobius"/>
    </source>
</evidence>